<dbReference type="STRING" id="1764295.A0A5B8MDL9"/>
<dbReference type="EMBL" id="CP031034">
    <property type="protein sequence ID" value="QDZ17725.1"/>
    <property type="molecule type" value="Genomic_DNA"/>
</dbReference>
<dbReference type="GO" id="GO:0006782">
    <property type="term" value="P:protoporphyrinogen IX biosynthetic process"/>
    <property type="evidence" value="ECO:0007669"/>
    <property type="project" value="UniProtKB-UniPathway"/>
</dbReference>
<comment type="catalytic activity">
    <reaction evidence="1">
        <text>coproporphyrinogen III + O2 + 2 H(+) = protoporphyrinogen IX + 2 CO2 + 2 H2O</text>
        <dbReference type="Rhea" id="RHEA:18257"/>
        <dbReference type="ChEBI" id="CHEBI:15377"/>
        <dbReference type="ChEBI" id="CHEBI:15378"/>
        <dbReference type="ChEBI" id="CHEBI:15379"/>
        <dbReference type="ChEBI" id="CHEBI:16526"/>
        <dbReference type="ChEBI" id="CHEBI:57307"/>
        <dbReference type="ChEBI" id="CHEBI:57309"/>
        <dbReference type="EC" id="1.3.3.3"/>
    </reaction>
</comment>
<dbReference type="Pfam" id="PF01218">
    <property type="entry name" value="Coprogen_oxidas"/>
    <property type="match status" value="1"/>
</dbReference>
<dbReference type="GO" id="GO:0005737">
    <property type="term" value="C:cytoplasm"/>
    <property type="evidence" value="ECO:0007669"/>
    <property type="project" value="TreeGrafter"/>
</dbReference>
<dbReference type="PANTHER" id="PTHR10755">
    <property type="entry name" value="COPROPORPHYRINOGEN III OXIDASE, MITOCHONDRIAL"/>
    <property type="match status" value="1"/>
</dbReference>
<dbReference type="UniPathway" id="UPA00251">
    <property type="reaction ID" value="UER00322"/>
</dbReference>
<protein>
    <submittedName>
        <fullName evidence="2">Coproporphyrinogen III oxidase</fullName>
    </submittedName>
</protein>
<dbReference type="AlphaFoldDB" id="A0A5B8MDL9"/>
<dbReference type="PANTHER" id="PTHR10755:SF3">
    <property type="entry name" value="COPROPORPHYRINOGEN OXIDASE"/>
    <property type="match status" value="1"/>
</dbReference>
<proteinExistence type="predicted"/>
<dbReference type="SUPFAM" id="SSF102886">
    <property type="entry name" value="Coproporphyrinogen III oxidase"/>
    <property type="match status" value="1"/>
</dbReference>
<dbReference type="Proteomes" id="UP000316726">
    <property type="component" value="Chromosome 1"/>
</dbReference>
<name>A0A5B8MDL9_9CHLO</name>
<dbReference type="OrthoDB" id="15318at2759"/>
<reference evidence="2 3" key="1">
    <citation type="submission" date="2018-07" db="EMBL/GenBank/DDBJ databases">
        <title>The complete nuclear genome of the prasinophyte Chloropicon primus (CCMP1205).</title>
        <authorList>
            <person name="Pombert J.-F."/>
            <person name="Otis C."/>
            <person name="Turmel M."/>
            <person name="Lemieux C."/>
        </authorList>
    </citation>
    <scope>NUCLEOTIDE SEQUENCE [LARGE SCALE GENOMIC DNA]</scope>
    <source>
        <strain evidence="2 3">CCMP1205</strain>
    </source>
</reference>
<evidence type="ECO:0000313" key="2">
    <source>
        <dbReference type="EMBL" id="QDZ17725.1"/>
    </source>
</evidence>
<evidence type="ECO:0000256" key="1">
    <source>
        <dbReference type="ARBA" id="ARBA00049102"/>
    </source>
</evidence>
<dbReference type="Gene3D" id="3.40.1500.10">
    <property type="entry name" value="Coproporphyrinogen III oxidase, aerobic"/>
    <property type="match status" value="1"/>
</dbReference>
<accession>A0A5B8MDL9</accession>
<dbReference type="NCBIfam" id="NF003727">
    <property type="entry name" value="PRK05330.1"/>
    <property type="match status" value="1"/>
</dbReference>
<dbReference type="PIRSF" id="PIRSF000166">
    <property type="entry name" value="Coproporphyri_ox"/>
    <property type="match status" value="1"/>
</dbReference>
<dbReference type="InterPro" id="IPR036406">
    <property type="entry name" value="Coprogen_oxidase_aer_sf"/>
</dbReference>
<dbReference type="InterPro" id="IPR001260">
    <property type="entry name" value="Coprogen_oxidase_aer"/>
</dbReference>
<evidence type="ECO:0000313" key="3">
    <source>
        <dbReference type="Proteomes" id="UP000316726"/>
    </source>
</evidence>
<dbReference type="PRINTS" id="PR00073">
    <property type="entry name" value="COPRGNOXDASE"/>
</dbReference>
<organism evidence="2 3">
    <name type="scientific">Chloropicon primus</name>
    <dbReference type="NCBI Taxonomy" id="1764295"/>
    <lineage>
        <taxon>Eukaryota</taxon>
        <taxon>Viridiplantae</taxon>
        <taxon>Chlorophyta</taxon>
        <taxon>Chloropicophyceae</taxon>
        <taxon>Chloropicales</taxon>
        <taxon>Chloropicaceae</taxon>
        <taxon>Chloropicon</taxon>
    </lineage>
</organism>
<gene>
    <name evidence="2" type="ORF">A3770_01p02430</name>
</gene>
<sequence length="341" mass="38916">MVVATTTTTTTGRTGRWALRGAGWRRRRVLPSRAPVGTRALRFDEYVQGLQSDMIEECEGADGSGRRFRVDAWERERGEGFGRTCVLEDGSLFEKAAINVSVIRDVLTEERARAMSERGRASIESAGGQAYEAEALSLVFHPRSPLVPTLRADVRRFKVGGSTWYGGGCDITPVYLNEDDCKAFHGHWKELCSRHSEDVYPEFKRWCDRYFYIPARGEHRGVGGIFFDDLEDGACEAYDVEAFVQEFGRGILASWLPFARERNALEFTEDQKEWQEIRRGRYVEFNLLYDRGIKFGLNGGRMESIMVSAPPSVRWRYDVVPKEGSEEARLLEVLRGKPRDW</sequence>
<dbReference type="GO" id="GO:0004109">
    <property type="term" value="F:coproporphyrinogen oxidase activity"/>
    <property type="evidence" value="ECO:0007669"/>
    <property type="project" value="UniProtKB-EC"/>
</dbReference>
<keyword evidence="3" id="KW-1185">Reference proteome</keyword>